<evidence type="ECO:0000256" key="6">
    <source>
        <dbReference type="ARBA" id="ARBA00023136"/>
    </source>
</evidence>
<feature type="transmembrane region" description="Helical" evidence="7">
    <location>
        <begin position="264"/>
        <end position="286"/>
    </location>
</feature>
<evidence type="ECO:0000256" key="1">
    <source>
        <dbReference type="ARBA" id="ARBA00004651"/>
    </source>
</evidence>
<proteinExistence type="predicted"/>
<dbReference type="InterPro" id="IPR036259">
    <property type="entry name" value="MFS_trans_sf"/>
</dbReference>
<name>A0ABT1JEU1_ACTCY</name>
<dbReference type="InterPro" id="IPR020846">
    <property type="entry name" value="MFS_dom"/>
</dbReference>
<feature type="transmembrane region" description="Helical" evidence="7">
    <location>
        <begin position="306"/>
        <end position="326"/>
    </location>
</feature>
<dbReference type="RefSeq" id="WP_035292886.1">
    <property type="nucleotide sequence ID" value="NZ_AUBJ02000001.1"/>
</dbReference>
<keyword evidence="5 7" id="KW-1133">Transmembrane helix</keyword>
<gene>
    <name evidence="9" type="ORF">G443_001069</name>
</gene>
<feature type="transmembrane region" description="Helical" evidence="7">
    <location>
        <begin position="169"/>
        <end position="194"/>
    </location>
</feature>
<keyword evidence="6 7" id="KW-0472">Membrane</keyword>
<evidence type="ECO:0000313" key="10">
    <source>
        <dbReference type="Proteomes" id="UP000791080"/>
    </source>
</evidence>
<comment type="caution">
    <text evidence="9">The sequence shown here is derived from an EMBL/GenBank/DDBJ whole genome shotgun (WGS) entry which is preliminary data.</text>
</comment>
<keyword evidence="10" id="KW-1185">Reference proteome</keyword>
<sequence length="512" mass="51858">MPVSAGGPPSTAGRREWLALAVLALPTMMTMLDIGVLFLALPELTATLSASASQQLWITDAYGFLTAGFLVTMGTLGDRIGRRRLLLVGAAVFAVVSVVAAYSSSPEMLIASRAALGVAGATIVPSSLALIMVMFRDARQRGIAISVWAASLTAGVALGPVLGGVLLQWFWWGSVFLVAVPIMLLLLVTGRAVLPEFANPSAGRPDAVSVLFSLGALLPFIYGLKEIARLGWQPGPVLAVLVGALMGLAFVLRQRRLDDPLLDLRLFSIRAVSAALLIGLLVAGVQSGSGFFVAQHLQMVEGFSPLVAGLWVLVPTLALTVGIFVSQAVSGLLRPAHLIAIGTTVAAVGMLVLTQVGPTTGLPVLMTGFTVVYFGVSPVGPLVARIVVPSAPPEKAGSASSLQSTSGELGVALGIALLGSVGAAVYRSGVALPAEVADTGAGAVAGETLAGALVVAEGLPGPVAASLVESARAAFVAGLNTAAGICAVAFVVLTGLALVALRDVPTPRAPAP</sequence>
<dbReference type="PROSITE" id="PS50850">
    <property type="entry name" value="MFS"/>
    <property type="match status" value="1"/>
</dbReference>
<dbReference type="PANTHER" id="PTHR42718">
    <property type="entry name" value="MAJOR FACILITATOR SUPERFAMILY MULTIDRUG TRANSPORTER MFSC"/>
    <property type="match status" value="1"/>
</dbReference>
<feature type="transmembrane region" description="Helical" evidence="7">
    <location>
        <begin position="482"/>
        <end position="501"/>
    </location>
</feature>
<feature type="transmembrane region" description="Helical" evidence="7">
    <location>
        <begin position="230"/>
        <end position="252"/>
    </location>
</feature>
<feature type="transmembrane region" description="Helical" evidence="7">
    <location>
        <begin position="142"/>
        <end position="163"/>
    </location>
</feature>
<feature type="transmembrane region" description="Helical" evidence="7">
    <location>
        <begin position="338"/>
        <end position="358"/>
    </location>
</feature>
<feature type="transmembrane region" description="Helical" evidence="7">
    <location>
        <begin position="206"/>
        <end position="224"/>
    </location>
</feature>
<evidence type="ECO:0000256" key="3">
    <source>
        <dbReference type="ARBA" id="ARBA00022475"/>
    </source>
</evidence>
<dbReference type="InterPro" id="IPR011701">
    <property type="entry name" value="MFS"/>
</dbReference>
<accession>A0ABT1JEU1</accession>
<evidence type="ECO:0000256" key="5">
    <source>
        <dbReference type="ARBA" id="ARBA00022989"/>
    </source>
</evidence>
<keyword evidence="4 7" id="KW-0812">Transmembrane</keyword>
<keyword evidence="2" id="KW-0813">Transport</keyword>
<dbReference type="EMBL" id="AUBJ02000001">
    <property type="protein sequence ID" value="MCP2330799.1"/>
    <property type="molecule type" value="Genomic_DNA"/>
</dbReference>
<keyword evidence="3" id="KW-1003">Cell membrane</keyword>
<evidence type="ECO:0000256" key="2">
    <source>
        <dbReference type="ARBA" id="ARBA00022448"/>
    </source>
</evidence>
<dbReference type="PANTHER" id="PTHR42718:SF47">
    <property type="entry name" value="METHYL VIOLOGEN RESISTANCE PROTEIN SMVA"/>
    <property type="match status" value="1"/>
</dbReference>
<dbReference type="Gene3D" id="1.20.1720.10">
    <property type="entry name" value="Multidrug resistance protein D"/>
    <property type="match status" value="1"/>
</dbReference>
<feature type="transmembrane region" description="Helical" evidence="7">
    <location>
        <begin position="114"/>
        <end position="135"/>
    </location>
</feature>
<reference evidence="9 10" key="1">
    <citation type="submission" date="2022-06" db="EMBL/GenBank/DDBJ databases">
        <title>Genomic Encyclopedia of Type Strains, Phase I: the one thousand microbial genomes (KMG-I) project.</title>
        <authorList>
            <person name="Kyrpides N."/>
        </authorList>
    </citation>
    <scope>NUCLEOTIDE SEQUENCE [LARGE SCALE GENOMIC DNA]</scope>
    <source>
        <strain evidence="9 10">DSM 43889</strain>
    </source>
</reference>
<feature type="transmembrane region" description="Helical" evidence="7">
    <location>
        <begin position="17"/>
        <end position="41"/>
    </location>
</feature>
<feature type="transmembrane region" description="Helical" evidence="7">
    <location>
        <begin position="364"/>
        <end position="388"/>
    </location>
</feature>
<feature type="transmembrane region" description="Helical" evidence="7">
    <location>
        <begin position="61"/>
        <end position="78"/>
    </location>
</feature>
<evidence type="ECO:0000259" key="8">
    <source>
        <dbReference type="PROSITE" id="PS50850"/>
    </source>
</evidence>
<protein>
    <submittedName>
        <fullName evidence="9">MFS transporter, DHA2 family, multidrug resistance protein</fullName>
    </submittedName>
</protein>
<evidence type="ECO:0000256" key="4">
    <source>
        <dbReference type="ARBA" id="ARBA00022692"/>
    </source>
</evidence>
<organism evidence="9 10">
    <name type="scientific">Actinoalloteichus caeruleus DSM 43889</name>
    <dbReference type="NCBI Taxonomy" id="1120930"/>
    <lineage>
        <taxon>Bacteria</taxon>
        <taxon>Bacillati</taxon>
        <taxon>Actinomycetota</taxon>
        <taxon>Actinomycetes</taxon>
        <taxon>Pseudonocardiales</taxon>
        <taxon>Pseudonocardiaceae</taxon>
        <taxon>Actinoalloteichus</taxon>
        <taxon>Actinoalloteichus cyanogriseus</taxon>
    </lineage>
</organism>
<dbReference type="Pfam" id="PF07690">
    <property type="entry name" value="MFS_1"/>
    <property type="match status" value="1"/>
</dbReference>
<dbReference type="Gene3D" id="1.20.1250.20">
    <property type="entry name" value="MFS general substrate transporter like domains"/>
    <property type="match status" value="1"/>
</dbReference>
<evidence type="ECO:0000256" key="7">
    <source>
        <dbReference type="SAM" id="Phobius"/>
    </source>
</evidence>
<dbReference type="SUPFAM" id="SSF103473">
    <property type="entry name" value="MFS general substrate transporter"/>
    <property type="match status" value="1"/>
</dbReference>
<feature type="transmembrane region" description="Helical" evidence="7">
    <location>
        <begin position="409"/>
        <end position="426"/>
    </location>
</feature>
<dbReference type="CDD" id="cd17321">
    <property type="entry name" value="MFS_MMR_MDR_like"/>
    <property type="match status" value="1"/>
</dbReference>
<dbReference type="Proteomes" id="UP000791080">
    <property type="component" value="Unassembled WGS sequence"/>
</dbReference>
<feature type="domain" description="Major facilitator superfamily (MFS) profile" evidence="8">
    <location>
        <begin position="19"/>
        <end position="463"/>
    </location>
</feature>
<comment type="subcellular location">
    <subcellularLocation>
        <location evidence="1">Cell membrane</location>
        <topology evidence="1">Multi-pass membrane protein</topology>
    </subcellularLocation>
</comment>
<feature type="transmembrane region" description="Helical" evidence="7">
    <location>
        <begin position="85"/>
        <end position="102"/>
    </location>
</feature>
<evidence type="ECO:0000313" key="9">
    <source>
        <dbReference type="EMBL" id="MCP2330799.1"/>
    </source>
</evidence>